<dbReference type="Gene3D" id="3.20.20.190">
    <property type="entry name" value="Phosphatidylinositol (PI) phosphodiesterase"/>
    <property type="match status" value="1"/>
</dbReference>
<feature type="binding site" evidence="3">
    <location>
        <position position="303"/>
    </location>
    <ligand>
        <name>Mg(2+)</name>
        <dbReference type="ChEBI" id="CHEBI:18420"/>
    </ligand>
</feature>
<proteinExistence type="inferred from homology"/>
<feature type="active site" description="Phosphoserine intermediate" evidence="2">
    <location>
        <position position="345"/>
    </location>
</feature>
<feature type="binding site" evidence="3">
    <location>
        <position position="554"/>
    </location>
    <ligand>
        <name>Zn(2+)</name>
        <dbReference type="ChEBI" id="CHEBI:29105"/>
        <label>2</label>
    </ligand>
</feature>
<dbReference type="InterPro" id="IPR017946">
    <property type="entry name" value="PLC-like_Pdiesterase_TIM-brl"/>
</dbReference>
<dbReference type="SMART" id="SM00098">
    <property type="entry name" value="alkPPc"/>
    <property type="match status" value="1"/>
</dbReference>
<reference evidence="7 8" key="1">
    <citation type="submission" date="2018-08" db="EMBL/GenBank/DDBJ databases">
        <title>A genome reference for cultivated species of the human gut microbiota.</title>
        <authorList>
            <person name="Zou Y."/>
            <person name="Xue W."/>
            <person name="Luo G."/>
        </authorList>
    </citation>
    <scope>NUCLEOTIDE SEQUENCE [LARGE SCALE GENOMIC DNA]</scope>
    <source>
        <strain evidence="6 7">AM16-49B</strain>
        <strain evidence="5 8">AM31-16AC</strain>
    </source>
</reference>
<evidence type="ECO:0000256" key="1">
    <source>
        <dbReference type="ARBA" id="ARBA00022553"/>
    </source>
</evidence>
<evidence type="ECO:0000313" key="6">
    <source>
        <dbReference type="EMBL" id="RHH84093.1"/>
    </source>
</evidence>
<dbReference type="GO" id="GO:0004035">
    <property type="term" value="F:alkaline phosphatase activity"/>
    <property type="evidence" value="ECO:0007669"/>
    <property type="project" value="TreeGrafter"/>
</dbReference>
<comment type="cofactor">
    <cofactor evidence="3">
        <name>Zn(2+)</name>
        <dbReference type="ChEBI" id="CHEBI:29105"/>
    </cofactor>
    <text evidence="3">Binds 2 Zn(2+) ions.</text>
</comment>
<dbReference type="GO" id="GO:0008081">
    <property type="term" value="F:phosphoric diester hydrolase activity"/>
    <property type="evidence" value="ECO:0007669"/>
    <property type="project" value="InterPro"/>
</dbReference>
<dbReference type="Pfam" id="PF13653">
    <property type="entry name" value="GDPD_2"/>
    <property type="match status" value="1"/>
</dbReference>
<name>A0A414FKA2_9BACE</name>
<dbReference type="SUPFAM" id="SSF51695">
    <property type="entry name" value="PLC-like phosphodiesterases"/>
    <property type="match status" value="1"/>
</dbReference>
<dbReference type="InterPro" id="IPR001952">
    <property type="entry name" value="Alkaline_phosphatase"/>
</dbReference>
<gene>
    <name evidence="6" type="ORF">DW190_21990</name>
    <name evidence="5" type="ORF">DW794_09770</name>
</gene>
<evidence type="ECO:0000256" key="4">
    <source>
        <dbReference type="RuleBase" id="RU003946"/>
    </source>
</evidence>
<feature type="binding site" evidence="3">
    <location>
        <position position="512"/>
    </location>
    <ligand>
        <name>Zn(2+)</name>
        <dbReference type="ChEBI" id="CHEBI:29105"/>
        <label>2</label>
    </ligand>
</feature>
<dbReference type="InterPro" id="IPR039559">
    <property type="entry name" value="AIM6_PI-PLC-like_dom"/>
</dbReference>
<dbReference type="CDD" id="cd08577">
    <property type="entry name" value="PI-PLCc_GDPD_SF_unchar3"/>
    <property type="match status" value="1"/>
</dbReference>
<feature type="binding site" evidence="3">
    <location>
        <position position="398"/>
    </location>
    <ligand>
        <name>Mg(2+)</name>
        <dbReference type="ChEBI" id="CHEBI:18420"/>
    </ligand>
</feature>
<evidence type="ECO:0000313" key="7">
    <source>
        <dbReference type="Proteomes" id="UP000283512"/>
    </source>
</evidence>
<comment type="cofactor">
    <cofactor evidence="3">
        <name>Mg(2+)</name>
        <dbReference type="ChEBI" id="CHEBI:18420"/>
    </cofactor>
    <text evidence="3">Binds 1 Mg(2+) ion.</text>
</comment>
<dbReference type="Pfam" id="PF00245">
    <property type="entry name" value="Alk_phosphatase"/>
    <property type="match status" value="2"/>
</dbReference>
<comment type="similarity">
    <text evidence="4">Belongs to the alkaline phosphatase family.</text>
</comment>
<dbReference type="PANTHER" id="PTHR11596:SF5">
    <property type="entry name" value="ALKALINE PHOSPHATASE"/>
    <property type="match status" value="1"/>
</dbReference>
<protein>
    <submittedName>
        <fullName evidence="5">Alkaline phosphatase</fullName>
    </submittedName>
</protein>
<accession>A0A414FKA2</accession>
<dbReference type="Proteomes" id="UP000283512">
    <property type="component" value="Unassembled WGS sequence"/>
</dbReference>
<dbReference type="Gene3D" id="3.40.720.10">
    <property type="entry name" value="Alkaline Phosphatase, subunit A"/>
    <property type="match status" value="1"/>
</dbReference>
<dbReference type="EMBL" id="QSJD01000013">
    <property type="protein sequence ID" value="RHD48554.1"/>
    <property type="molecule type" value="Genomic_DNA"/>
</dbReference>
<dbReference type="PANTHER" id="PTHR11596">
    <property type="entry name" value="ALKALINE PHOSPHATASE"/>
    <property type="match status" value="1"/>
</dbReference>
<evidence type="ECO:0000313" key="5">
    <source>
        <dbReference type="EMBL" id="RHD48554.1"/>
    </source>
</evidence>
<keyword evidence="3" id="KW-0479">Metal-binding</keyword>
<keyword evidence="3" id="KW-0862">Zinc</keyword>
<feature type="binding site" evidence="3">
    <location>
        <position position="555"/>
    </location>
    <ligand>
        <name>Zn(2+)</name>
        <dbReference type="ChEBI" id="CHEBI:29105"/>
        <label>2</label>
    </ligand>
</feature>
<evidence type="ECO:0000256" key="2">
    <source>
        <dbReference type="PIRSR" id="PIRSR601952-1"/>
    </source>
</evidence>
<dbReference type="InterPro" id="IPR017850">
    <property type="entry name" value="Alkaline_phosphatase_core_sf"/>
</dbReference>
<organism evidence="5 8">
    <name type="scientific">Bacteroides caccae</name>
    <dbReference type="NCBI Taxonomy" id="47678"/>
    <lineage>
        <taxon>Bacteria</taxon>
        <taxon>Pseudomonadati</taxon>
        <taxon>Bacteroidota</taxon>
        <taxon>Bacteroidia</taxon>
        <taxon>Bacteroidales</taxon>
        <taxon>Bacteroidaceae</taxon>
        <taxon>Bacteroides</taxon>
    </lineage>
</organism>
<dbReference type="SUPFAM" id="SSF53649">
    <property type="entry name" value="Alkaline phosphatase-like"/>
    <property type="match status" value="1"/>
</dbReference>
<keyword evidence="3" id="KW-0460">Magnesium</keyword>
<feature type="binding site" evidence="3">
    <location>
        <position position="507"/>
    </location>
    <ligand>
        <name>Mg(2+)</name>
        <dbReference type="ChEBI" id="CHEBI:18420"/>
    </ligand>
</feature>
<keyword evidence="1" id="KW-0597">Phosphoprotein</keyword>
<dbReference type="EMBL" id="QRKD01000051">
    <property type="protein sequence ID" value="RHH84093.1"/>
    <property type="molecule type" value="Genomic_DNA"/>
</dbReference>
<dbReference type="CDD" id="cd16012">
    <property type="entry name" value="ALP"/>
    <property type="match status" value="1"/>
</dbReference>
<comment type="caution">
    <text evidence="5">The sequence shown here is derived from an EMBL/GenBank/DDBJ whole genome shotgun (WGS) entry which is preliminary data.</text>
</comment>
<feature type="binding site" evidence="3">
    <location>
        <position position="516"/>
    </location>
    <ligand>
        <name>Zn(2+)</name>
        <dbReference type="ChEBI" id="CHEBI:29105"/>
        <label>2</label>
    </ligand>
</feature>
<feature type="binding site" evidence="3">
    <location>
        <position position="303"/>
    </location>
    <ligand>
        <name>Zn(2+)</name>
        <dbReference type="ChEBI" id="CHEBI:29105"/>
        <label>2</label>
    </ligand>
</feature>
<sequence length="616" mass="68752">MIDRMKKLYSIVGMWIVSAFCLLSAQSRVYSSVENVHSHNDYLQNVPFYTAYSTRCASIEADVFLVDGELYVAHKENEINKARKLRNLYLNPIREQFEMNGGSGYPNGKSFQLLIDLKTDYKETMKVLEQQLLEYRDCFDVKKNPLAVRVVVSGFLPSPEEFSNYADFIFFDGRPRFIYTPEQSLRIPMMSTSFRTLTQWNGLGRMVETDYNKVKAFIDKAHAEGKAARFWGCPDTKTAWNTFMKLGLDYLNTDHPALLDDFLKRYPKNFYTSRGKFHEIYQPTYKNDGSKKMPKNVIVLISDGGAGQGQMWAAATANGGKLNLMQMKNIGLLKTNPTNDYTTDSAGAGTALATGQKTRNRRIGTDSLGNKIQNITEALAAKGVQTGIISNDGITGATPSAYYAHQPERDMGQEIAEDLLTSPADLVIAAPVEAFAANDSLLTKQLREKNIAVCNQLPQLSQVPLNQRVICLQGDDYGKNFRVIEESFNTVITRLSAGKKGFFTMIEGAKVDKGGHANDLYTVVDEYLSFDRLVGKALEYADQNGETLILVLSDHETGGLTLLDGDYKTGTVTGNFFTNDHTGIPTLLYAYGPCSQYFCGFAENSSLFDKILGFYK</sequence>
<evidence type="ECO:0000313" key="8">
    <source>
        <dbReference type="Proteomes" id="UP000284689"/>
    </source>
</evidence>
<dbReference type="GO" id="GO:0046872">
    <property type="term" value="F:metal ion binding"/>
    <property type="evidence" value="ECO:0007669"/>
    <property type="project" value="UniProtKB-KW"/>
</dbReference>
<dbReference type="Proteomes" id="UP000284689">
    <property type="component" value="Unassembled WGS sequence"/>
</dbReference>
<dbReference type="PRINTS" id="PR00113">
    <property type="entry name" value="ALKPHPHTASE"/>
</dbReference>
<evidence type="ECO:0000256" key="3">
    <source>
        <dbReference type="PIRSR" id="PIRSR601952-2"/>
    </source>
</evidence>
<dbReference type="AlphaFoldDB" id="A0A414FKA2"/>
<dbReference type="GO" id="GO:0006629">
    <property type="term" value="P:lipid metabolic process"/>
    <property type="evidence" value="ECO:0007669"/>
    <property type="project" value="InterPro"/>
</dbReference>